<accession>A0A368TPY6</accession>
<comment type="caution">
    <text evidence="1">The sequence shown here is derived from an EMBL/GenBank/DDBJ whole genome shotgun (WGS) entry which is preliminary data.</text>
</comment>
<name>A0A368TPY6_9GAMM</name>
<gene>
    <name evidence="1" type="ORF">DU506_18075</name>
</gene>
<dbReference type="EMBL" id="QPIJ01000062">
    <property type="protein sequence ID" value="RCV86661.1"/>
    <property type="molecule type" value="Genomic_DNA"/>
</dbReference>
<evidence type="ECO:0000313" key="1">
    <source>
        <dbReference type="EMBL" id="RCV86661.1"/>
    </source>
</evidence>
<reference evidence="1 2" key="1">
    <citation type="submission" date="2018-07" db="EMBL/GenBank/DDBJ databases">
        <title>Halomonas rutogse sp. nov., isolated from Lake TangqianCo on Tibetan Plateau.</title>
        <authorList>
            <person name="Lu H."/>
            <person name="Xing P."/>
            <person name="Wu Q."/>
        </authorList>
    </citation>
    <scope>NUCLEOTIDE SEQUENCE [LARGE SCALE GENOMIC DNA]</scope>
    <source>
        <strain evidence="1 2">TQ8S</strain>
    </source>
</reference>
<proteinExistence type="predicted"/>
<sequence length="148" mass="15713">MPPPISIFIFTCSSICDALATAPARIDGEPLGYRIHPWLANDLFLMMRADGAAIDRPLRNLSNLASCLLVWVAAPLVLAGFWWRSMPAHEEWLTLLLALIACSLPPTQAFPAGGAPAALFTVPTDVPGRNHGVAGGATRPALLSRSSS</sequence>
<organism evidence="1 2">
    <name type="scientific">Vreelandella rituensis</name>
    <dbReference type="NCBI Taxonomy" id="2282306"/>
    <lineage>
        <taxon>Bacteria</taxon>
        <taxon>Pseudomonadati</taxon>
        <taxon>Pseudomonadota</taxon>
        <taxon>Gammaproteobacteria</taxon>
        <taxon>Oceanospirillales</taxon>
        <taxon>Halomonadaceae</taxon>
        <taxon>Vreelandella</taxon>
    </lineage>
</organism>
<evidence type="ECO:0000313" key="2">
    <source>
        <dbReference type="Proteomes" id="UP000253204"/>
    </source>
</evidence>
<keyword evidence="2" id="KW-1185">Reference proteome</keyword>
<dbReference type="AlphaFoldDB" id="A0A368TPY6"/>
<protein>
    <submittedName>
        <fullName evidence="1">Uncharacterized protein</fullName>
    </submittedName>
</protein>
<dbReference type="Proteomes" id="UP000253204">
    <property type="component" value="Unassembled WGS sequence"/>
</dbReference>